<evidence type="ECO:0000256" key="1">
    <source>
        <dbReference type="ARBA" id="ARBA00004651"/>
    </source>
</evidence>
<dbReference type="CDD" id="cd06580">
    <property type="entry name" value="TM_PBP1_transp_TpRbsC_like"/>
    <property type="match status" value="1"/>
</dbReference>
<dbReference type="AlphaFoldDB" id="A0A368DML3"/>
<evidence type="ECO:0000313" key="8">
    <source>
        <dbReference type="Proteomes" id="UP000253570"/>
    </source>
</evidence>
<feature type="transmembrane region" description="Helical" evidence="6">
    <location>
        <begin position="222"/>
        <end position="247"/>
    </location>
</feature>
<evidence type="ECO:0000256" key="4">
    <source>
        <dbReference type="ARBA" id="ARBA00022989"/>
    </source>
</evidence>
<accession>A0A368DML3</accession>
<name>A0A368DML3_9PROT</name>
<feature type="transmembrane region" description="Helical" evidence="6">
    <location>
        <begin position="59"/>
        <end position="80"/>
    </location>
</feature>
<comment type="caution">
    <text evidence="7">The sequence shown here is derived from an EMBL/GenBank/DDBJ whole genome shotgun (WGS) entry which is preliminary data.</text>
</comment>
<feature type="transmembrane region" description="Helical" evidence="6">
    <location>
        <begin position="33"/>
        <end position="53"/>
    </location>
</feature>
<gene>
    <name evidence="7" type="ORF">DBW71_04500</name>
</gene>
<organism evidence="7 8">
    <name type="scientific">PS1 clade bacterium</name>
    <dbReference type="NCBI Taxonomy" id="2175152"/>
    <lineage>
        <taxon>Bacteria</taxon>
        <taxon>Pseudomonadati</taxon>
        <taxon>Pseudomonadota</taxon>
        <taxon>Alphaproteobacteria</taxon>
        <taxon>PS1 clade</taxon>
    </lineage>
</organism>
<feature type="transmembrane region" description="Helical" evidence="6">
    <location>
        <begin position="131"/>
        <end position="157"/>
    </location>
</feature>
<dbReference type="PANTHER" id="PTHR43370">
    <property type="entry name" value="SUGAR ABC TRANSPORTER INTEGRAL MEMBRANE PROTEIN-RELATED"/>
    <property type="match status" value="1"/>
</dbReference>
<dbReference type="EMBL" id="QOQD01000010">
    <property type="protein sequence ID" value="RCL73067.1"/>
    <property type="molecule type" value="Genomic_DNA"/>
</dbReference>
<proteinExistence type="predicted"/>
<keyword evidence="2" id="KW-1003">Cell membrane</keyword>
<evidence type="ECO:0000313" key="7">
    <source>
        <dbReference type="EMBL" id="RCL73067.1"/>
    </source>
</evidence>
<evidence type="ECO:0000256" key="5">
    <source>
        <dbReference type="ARBA" id="ARBA00023136"/>
    </source>
</evidence>
<reference evidence="7 8" key="1">
    <citation type="journal article" date="2018" name="Microbiome">
        <title>Fine metagenomic profile of the Mediterranean stratified and mixed water columns revealed by assembly and recruitment.</title>
        <authorList>
            <person name="Haro-Moreno J.M."/>
            <person name="Lopez-Perez M."/>
            <person name="De La Torre J.R."/>
            <person name="Picazo A."/>
            <person name="Camacho A."/>
            <person name="Rodriguez-Valera F."/>
        </authorList>
    </citation>
    <scope>NUCLEOTIDE SEQUENCE [LARGE SCALE GENOMIC DNA]</scope>
    <source>
        <strain evidence="7">MED-G57</strain>
    </source>
</reference>
<evidence type="ECO:0000256" key="3">
    <source>
        <dbReference type="ARBA" id="ARBA00022692"/>
    </source>
</evidence>
<dbReference type="PANTHER" id="PTHR43370:SF2">
    <property type="entry name" value="ABC TRANSPORTER PERMEASE PROTEIN"/>
    <property type="match status" value="1"/>
</dbReference>
<evidence type="ECO:0000256" key="6">
    <source>
        <dbReference type="SAM" id="Phobius"/>
    </source>
</evidence>
<keyword evidence="4 6" id="KW-1133">Transmembrane helix</keyword>
<dbReference type="Proteomes" id="UP000253570">
    <property type="component" value="Unassembled WGS sequence"/>
</dbReference>
<dbReference type="GO" id="GO:0022857">
    <property type="term" value="F:transmembrane transporter activity"/>
    <property type="evidence" value="ECO:0007669"/>
    <property type="project" value="InterPro"/>
</dbReference>
<protein>
    <submittedName>
        <fullName evidence="7">ABC transporter permease</fullName>
    </submittedName>
</protein>
<feature type="transmembrane region" description="Helical" evidence="6">
    <location>
        <begin position="259"/>
        <end position="283"/>
    </location>
</feature>
<feature type="transmembrane region" description="Helical" evidence="6">
    <location>
        <begin position="92"/>
        <end position="111"/>
    </location>
</feature>
<keyword evidence="3 6" id="KW-0812">Transmembrane</keyword>
<comment type="subcellular location">
    <subcellularLocation>
        <location evidence="1">Cell membrane</location>
        <topology evidence="1">Multi-pass membrane protein</topology>
    </subcellularLocation>
</comment>
<sequence>MDLYVAIFQGIIIASTPLVLAAIGELIVEKSGVLNLGVEGMMIIGAVASFIVTHETGSHLMGILAAIIASGLIAVIFGILTQYLLSNQVATGLALTLFGLGLASLIGQSYSGISLKAFPILEVTILSDIPIIGGMLFSFDYLVYLSVLIVVATYLFLKKTKAGLILIATGDNHDSAHSLGYSVKKIRLLSIIYGGACAGLGGAYLSLVQTPMWVENMTAGRGWIALAIVVFAVWRPLWIFVGAYIFGGITIIQLHIQAIGVNIIAQYMSMLPYIVTILVLVFISMNKNRLAVNAPNCLNKIFKSDI</sequence>
<dbReference type="InterPro" id="IPR001851">
    <property type="entry name" value="ABC_transp_permease"/>
</dbReference>
<keyword evidence="5 6" id="KW-0472">Membrane</keyword>
<feature type="transmembrane region" description="Helical" evidence="6">
    <location>
        <begin position="6"/>
        <end position="28"/>
    </location>
</feature>
<evidence type="ECO:0000256" key="2">
    <source>
        <dbReference type="ARBA" id="ARBA00022475"/>
    </source>
</evidence>
<dbReference type="Pfam" id="PF02653">
    <property type="entry name" value="BPD_transp_2"/>
    <property type="match status" value="1"/>
</dbReference>
<feature type="transmembrane region" description="Helical" evidence="6">
    <location>
        <begin position="188"/>
        <end position="207"/>
    </location>
</feature>
<dbReference type="GO" id="GO:0005886">
    <property type="term" value="C:plasma membrane"/>
    <property type="evidence" value="ECO:0007669"/>
    <property type="project" value="UniProtKB-SubCell"/>
</dbReference>